<reference evidence="1" key="1">
    <citation type="journal article" date="2014" name="Front. Microbiol.">
        <title>High frequency of phylogenetically diverse reductive dehalogenase-homologous genes in deep subseafloor sedimentary metagenomes.</title>
        <authorList>
            <person name="Kawai M."/>
            <person name="Futagami T."/>
            <person name="Toyoda A."/>
            <person name="Takaki Y."/>
            <person name="Nishi S."/>
            <person name="Hori S."/>
            <person name="Arai W."/>
            <person name="Tsubouchi T."/>
            <person name="Morono Y."/>
            <person name="Uchiyama I."/>
            <person name="Ito T."/>
            <person name="Fujiyama A."/>
            <person name="Inagaki F."/>
            <person name="Takami H."/>
        </authorList>
    </citation>
    <scope>NUCLEOTIDE SEQUENCE</scope>
    <source>
        <strain evidence="1">Expedition CK06-06</strain>
    </source>
</reference>
<evidence type="ECO:0000313" key="1">
    <source>
        <dbReference type="EMBL" id="GAF73723.1"/>
    </source>
</evidence>
<dbReference type="AlphaFoldDB" id="X0RY51"/>
<gene>
    <name evidence="1" type="ORF">S01H1_08082</name>
</gene>
<organism evidence="1">
    <name type="scientific">marine sediment metagenome</name>
    <dbReference type="NCBI Taxonomy" id="412755"/>
    <lineage>
        <taxon>unclassified sequences</taxon>
        <taxon>metagenomes</taxon>
        <taxon>ecological metagenomes</taxon>
    </lineage>
</organism>
<protein>
    <submittedName>
        <fullName evidence="1">Uncharacterized protein</fullName>
    </submittedName>
</protein>
<accession>X0RY51</accession>
<dbReference type="EMBL" id="BARS01004146">
    <property type="protein sequence ID" value="GAF73723.1"/>
    <property type="molecule type" value="Genomic_DNA"/>
</dbReference>
<sequence>MNKYTVRSFEKMQHYPDTNLSLVDEAYFDTMDECEKWCEEHLDIKWLNFEIHHSLGANNYRHGIASGMGIITWLDKDYIVTFPSVRPWWSIYDVPPEVDEMCRKVNF</sequence>
<name>X0RY51_9ZZZZ</name>
<proteinExistence type="predicted"/>
<comment type="caution">
    <text evidence="1">The sequence shown here is derived from an EMBL/GenBank/DDBJ whole genome shotgun (WGS) entry which is preliminary data.</text>
</comment>